<dbReference type="Proteomes" id="UP000663833">
    <property type="component" value="Unassembled WGS sequence"/>
</dbReference>
<dbReference type="EMBL" id="CAJNYD010001369">
    <property type="protein sequence ID" value="CAF3332798.1"/>
    <property type="molecule type" value="Genomic_DNA"/>
</dbReference>
<protein>
    <submittedName>
        <fullName evidence="2">Uncharacterized protein</fullName>
    </submittedName>
</protein>
<evidence type="ECO:0000313" key="3">
    <source>
        <dbReference type="Proteomes" id="UP000663833"/>
    </source>
</evidence>
<feature type="transmembrane region" description="Helical" evidence="1">
    <location>
        <begin position="20"/>
        <end position="42"/>
    </location>
</feature>
<evidence type="ECO:0000313" key="2">
    <source>
        <dbReference type="EMBL" id="CAF3332798.1"/>
    </source>
</evidence>
<evidence type="ECO:0000256" key="1">
    <source>
        <dbReference type="SAM" id="Phobius"/>
    </source>
</evidence>
<reference evidence="2" key="1">
    <citation type="submission" date="2021-02" db="EMBL/GenBank/DDBJ databases">
        <authorList>
            <person name="Nowell W R."/>
        </authorList>
    </citation>
    <scope>NUCLEOTIDE SEQUENCE</scope>
</reference>
<gene>
    <name evidence="2" type="ORF">LUA448_LOCUS11311</name>
</gene>
<comment type="caution">
    <text evidence="2">The sequence shown here is derived from an EMBL/GenBank/DDBJ whole genome shotgun (WGS) entry which is preliminary data.</text>
</comment>
<keyword evidence="1" id="KW-0472">Membrane</keyword>
<organism evidence="2 3">
    <name type="scientific">Rotaria socialis</name>
    <dbReference type="NCBI Taxonomy" id="392032"/>
    <lineage>
        <taxon>Eukaryota</taxon>
        <taxon>Metazoa</taxon>
        <taxon>Spiralia</taxon>
        <taxon>Gnathifera</taxon>
        <taxon>Rotifera</taxon>
        <taxon>Eurotatoria</taxon>
        <taxon>Bdelloidea</taxon>
        <taxon>Philodinida</taxon>
        <taxon>Philodinidae</taxon>
        <taxon>Rotaria</taxon>
    </lineage>
</organism>
<keyword evidence="1" id="KW-0812">Transmembrane</keyword>
<dbReference type="AlphaFoldDB" id="A0A817U9X0"/>
<proteinExistence type="predicted"/>
<keyword evidence="1" id="KW-1133">Transmembrane helix</keyword>
<sequence length="81" mass="9229">MVFYPSCTAQPGTYAIIYRVHFIIWTGIIPNGLILSFSFSTFRNVVKTKQRVGATTTRMTTEQRRTQKAESQLIAASLNWL</sequence>
<name>A0A817U9X0_9BILA</name>
<accession>A0A817U9X0</accession>